<accession>A0A7J6KNT8</accession>
<sequence>FVNRAREVLGASVEPLSARSPFEGGKYEKLHDLGARKMRVLLRGSSGRVSTLSDSAVDDMLLEVCFILNTRPTLYYSFDAESGKRCITPDLLCFGYTRVCGGQFGFISSEKSIRPARDVAKIRREFVDYHWRALKERSLGAVKSKCPASKLAKNLSIGATVLVYAPNRKLGYPWKIGHVLAFRGDHTVDVIYPGKAQRVVTENIFNLVAVEHEKSCDAVDDPDDPMFDCERESLDRPSLIGMPLWILLNVRGQRKKFWYAATVVRVFKSGHVEVDWHDGVSARERLWLDSEEWQLRDFSDEDRQRAAAEDSRLADGPEKQSRREGRD</sequence>
<name>A0A7J6KNT8_PEROL</name>
<organism evidence="2 3">
    <name type="scientific">Perkinsus olseni</name>
    <name type="common">Perkinsus atlanticus</name>
    <dbReference type="NCBI Taxonomy" id="32597"/>
    <lineage>
        <taxon>Eukaryota</taxon>
        <taxon>Sar</taxon>
        <taxon>Alveolata</taxon>
        <taxon>Perkinsozoa</taxon>
        <taxon>Perkinsea</taxon>
        <taxon>Perkinsida</taxon>
        <taxon>Perkinsidae</taxon>
        <taxon>Perkinsus</taxon>
    </lineage>
</organism>
<evidence type="ECO:0000313" key="2">
    <source>
        <dbReference type="EMBL" id="KAF4648166.1"/>
    </source>
</evidence>
<dbReference type="EMBL" id="JABANN010002137">
    <property type="protein sequence ID" value="KAF4648166.1"/>
    <property type="molecule type" value="Genomic_DNA"/>
</dbReference>
<evidence type="ECO:0000256" key="1">
    <source>
        <dbReference type="SAM" id="MobiDB-lite"/>
    </source>
</evidence>
<protein>
    <submittedName>
        <fullName evidence="2">Uncharacterized protein</fullName>
    </submittedName>
</protein>
<feature type="non-terminal residue" evidence="2">
    <location>
        <position position="327"/>
    </location>
</feature>
<comment type="caution">
    <text evidence="2">The sequence shown here is derived from an EMBL/GenBank/DDBJ whole genome shotgun (WGS) entry which is preliminary data.</text>
</comment>
<reference evidence="2 3" key="1">
    <citation type="submission" date="2020-04" db="EMBL/GenBank/DDBJ databases">
        <title>Perkinsus olseni comparative genomics.</title>
        <authorList>
            <person name="Bogema D.R."/>
        </authorList>
    </citation>
    <scope>NUCLEOTIDE SEQUENCE [LARGE SCALE GENOMIC DNA]</scope>
    <source>
        <strain evidence="2">ATCC PRA-31</strain>
    </source>
</reference>
<evidence type="ECO:0000313" key="3">
    <source>
        <dbReference type="Proteomes" id="UP000572268"/>
    </source>
</evidence>
<dbReference type="AlphaFoldDB" id="A0A7J6KNT8"/>
<proteinExistence type="predicted"/>
<feature type="non-terminal residue" evidence="2">
    <location>
        <position position="1"/>
    </location>
</feature>
<gene>
    <name evidence="2" type="ORF">FOL46_003276</name>
</gene>
<dbReference type="Proteomes" id="UP000572268">
    <property type="component" value="Unassembled WGS sequence"/>
</dbReference>
<feature type="region of interest" description="Disordered" evidence="1">
    <location>
        <begin position="299"/>
        <end position="327"/>
    </location>
</feature>